<feature type="transmembrane region" description="Helical" evidence="1">
    <location>
        <begin position="171"/>
        <end position="193"/>
    </location>
</feature>
<dbReference type="EMBL" id="BAAALY010000025">
    <property type="protein sequence ID" value="GAA1563403.1"/>
    <property type="molecule type" value="Genomic_DNA"/>
</dbReference>
<evidence type="ECO:0000313" key="3">
    <source>
        <dbReference type="Proteomes" id="UP001501791"/>
    </source>
</evidence>
<dbReference type="RefSeq" id="WP_346037435.1">
    <property type="nucleotide sequence ID" value="NZ_BAAALY010000025.1"/>
</dbReference>
<evidence type="ECO:0000313" key="2">
    <source>
        <dbReference type="EMBL" id="GAA1563403.1"/>
    </source>
</evidence>
<gene>
    <name evidence="2" type="ORF">GCM10009691_41250</name>
</gene>
<feature type="transmembrane region" description="Helical" evidence="1">
    <location>
        <begin position="103"/>
        <end position="123"/>
    </location>
</feature>
<accession>A0ABN2CS45</accession>
<proteinExistence type="predicted"/>
<evidence type="ECO:0000256" key="1">
    <source>
        <dbReference type="SAM" id="Phobius"/>
    </source>
</evidence>
<feature type="transmembrane region" description="Helical" evidence="1">
    <location>
        <begin position="20"/>
        <end position="40"/>
    </location>
</feature>
<keyword evidence="1" id="KW-0472">Membrane</keyword>
<keyword evidence="1" id="KW-0812">Transmembrane</keyword>
<keyword evidence="3" id="KW-1185">Reference proteome</keyword>
<keyword evidence="1" id="KW-1133">Transmembrane helix</keyword>
<comment type="caution">
    <text evidence="2">The sequence shown here is derived from an EMBL/GenBank/DDBJ whole genome shotgun (WGS) entry which is preliminary data.</text>
</comment>
<reference evidence="2 3" key="1">
    <citation type="journal article" date="2019" name="Int. J. Syst. Evol. Microbiol.">
        <title>The Global Catalogue of Microorganisms (GCM) 10K type strain sequencing project: providing services to taxonomists for standard genome sequencing and annotation.</title>
        <authorList>
            <consortium name="The Broad Institute Genomics Platform"/>
            <consortium name="The Broad Institute Genome Sequencing Center for Infectious Disease"/>
            <person name="Wu L."/>
            <person name="Ma J."/>
        </authorList>
    </citation>
    <scope>NUCLEOTIDE SEQUENCE [LARGE SCALE GENOMIC DNA]</scope>
    <source>
        <strain evidence="2 3">JCM 13319</strain>
    </source>
</reference>
<name>A0ABN2CS45_9MICO</name>
<feature type="transmembrane region" description="Helical" evidence="1">
    <location>
        <begin position="199"/>
        <end position="217"/>
    </location>
</feature>
<dbReference type="Proteomes" id="UP001501791">
    <property type="component" value="Unassembled WGS sequence"/>
</dbReference>
<organism evidence="2 3">
    <name type="scientific">Brevibacterium picturae</name>
    <dbReference type="NCBI Taxonomy" id="260553"/>
    <lineage>
        <taxon>Bacteria</taxon>
        <taxon>Bacillati</taxon>
        <taxon>Actinomycetota</taxon>
        <taxon>Actinomycetes</taxon>
        <taxon>Micrococcales</taxon>
        <taxon>Brevibacteriaceae</taxon>
        <taxon>Brevibacterium</taxon>
    </lineage>
</organism>
<feature type="transmembrane region" description="Helical" evidence="1">
    <location>
        <begin position="135"/>
        <end position="159"/>
    </location>
</feature>
<protein>
    <recommendedName>
        <fullName evidence="4">DUF998 domain-containing protein</fullName>
    </recommendedName>
</protein>
<feature type="transmembrane region" description="Helical" evidence="1">
    <location>
        <begin position="72"/>
        <end position="96"/>
    </location>
</feature>
<sequence>MSATAITTLKRSTVPRWVGVALMVGVVVNLAAEAVSASAWDVRPYSYADDYVNFLGSPFAGTFQGVQISSPLWFIMTTGWIITAVLIATAGIRFGFALRGRKAIAIATLSTIQGIALILFAVVPLTPETIDRGLLGVYLLGAFLSIIAGNALAILVGLFTRALGIPRPIRILSVTLGAIGLISIGATYGWAPIGIAERISVYTYLAWALITGLHLVTSRRRRR</sequence>
<evidence type="ECO:0008006" key="4">
    <source>
        <dbReference type="Google" id="ProtNLM"/>
    </source>
</evidence>